<dbReference type="RefSeq" id="WP_254157612.1">
    <property type="nucleotide sequence ID" value="NZ_JAHESD010000102.1"/>
</dbReference>
<dbReference type="Proteomes" id="UP000772618">
    <property type="component" value="Unassembled WGS sequence"/>
</dbReference>
<evidence type="ECO:0000313" key="1">
    <source>
        <dbReference type="EMBL" id="MBT1706355.1"/>
    </source>
</evidence>
<gene>
    <name evidence="1" type="ORF">KK060_23960</name>
</gene>
<dbReference type="EMBL" id="JAHESD010000102">
    <property type="protein sequence ID" value="MBT1706355.1"/>
    <property type="molecule type" value="Genomic_DNA"/>
</dbReference>
<accession>A0ABS5VZR6</accession>
<reference evidence="1 2" key="1">
    <citation type="submission" date="2021-05" db="EMBL/GenBank/DDBJ databases">
        <title>A Polyphasic approach of four new species of the genus Ohtaekwangia: Ohtaekwangia histidinii sp. nov., Ohtaekwangia cretensis sp. nov., Ohtaekwangia indiensis sp. nov., Ohtaekwangia reichenbachii sp. nov. from diverse environment.</title>
        <authorList>
            <person name="Octaviana S."/>
        </authorList>
    </citation>
    <scope>NUCLEOTIDE SEQUENCE [LARGE SCALE GENOMIC DNA]</scope>
    <source>
        <strain evidence="1 2">PWU20</strain>
    </source>
</reference>
<evidence type="ECO:0008006" key="3">
    <source>
        <dbReference type="Google" id="ProtNLM"/>
    </source>
</evidence>
<proteinExistence type="predicted"/>
<comment type="caution">
    <text evidence="1">The sequence shown here is derived from an EMBL/GenBank/DDBJ whole genome shotgun (WGS) entry which is preliminary data.</text>
</comment>
<sequence length="438" mass="50342">MTADNTFVRDTKSARNGSREKFWMRLDNAAKIYPAVQDEELTAVFRLTCVLKKPVKIGPLLKAIELLENRFPYYKVKPKKGFFWYYLEFHDEPIPLKPDMAIPCRAFAKDDLIFRVLVRENRLSVEFSHILTDGGGGFEFLKSLLLTYFDKCCISVPDHVTALKPDEDPSREEFEDAFSAHFQENIPSPKKKPKSFHLPFALNNPPRFNVLVAKLSLADISAKSKMYKVTITAYLVAVYLHSLQSIYNRLSGFKRRRERKIFRVQVPVNLRKIYPSKTMRNFSLFVTPEIDLALGQYSFEEIIKTVHHIMQLETDKKLINKIIARNVGAERNIWLKNTPLFIKSLILNLTYSIAGTSRYSGVITNLGKVTFGEVDNLIDHFVFVPPPPNKALKVNCGVLGFDNNLVIAFGNITQSKEFEREFFRFLVSQGISVKILKN</sequence>
<evidence type="ECO:0000313" key="2">
    <source>
        <dbReference type="Proteomes" id="UP000772618"/>
    </source>
</evidence>
<name>A0ABS5VZR6_9BACT</name>
<keyword evidence="2" id="KW-1185">Reference proteome</keyword>
<organism evidence="1 2">
    <name type="scientific">Chryseosolibacter indicus</name>
    <dbReference type="NCBI Taxonomy" id="2782351"/>
    <lineage>
        <taxon>Bacteria</taxon>
        <taxon>Pseudomonadati</taxon>
        <taxon>Bacteroidota</taxon>
        <taxon>Cytophagia</taxon>
        <taxon>Cytophagales</taxon>
        <taxon>Chryseotaleaceae</taxon>
        <taxon>Chryseosolibacter</taxon>
    </lineage>
</organism>
<protein>
    <recommendedName>
        <fullName evidence="3">Alcohol acetyltransferase</fullName>
    </recommendedName>
</protein>